<evidence type="ECO:0000256" key="11">
    <source>
        <dbReference type="ARBA" id="ARBA00022679"/>
    </source>
</evidence>
<dbReference type="GO" id="GO:0008820">
    <property type="term" value="F:cobinamide phosphate guanylyltransferase activity"/>
    <property type="evidence" value="ECO:0007669"/>
    <property type="project" value="UniProtKB-EC"/>
</dbReference>
<dbReference type="InterPro" id="IPR003203">
    <property type="entry name" value="CobU/CobP"/>
</dbReference>
<comment type="catalytic activity">
    <reaction evidence="3">
        <text>adenosylcob(III)inamide + GTP = adenosylcob(III)inamide phosphate + GDP + H(+)</text>
        <dbReference type="Rhea" id="RHEA:15765"/>
        <dbReference type="ChEBI" id="CHEBI:2480"/>
        <dbReference type="ChEBI" id="CHEBI:15378"/>
        <dbReference type="ChEBI" id="CHEBI:37565"/>
        <dbReference type="ChEBI" id="CHEBI:58189"/>
        <dbReference type="ChEBI" id="CHEBI:58502"/>
        <dbReference type="EC" id="2.7.1.156"/>
    </reaction>
</comment>
<dbReference type="GO" id="GO:0043752">
    <property type="term" value="F:adenosylcobinamide kinase activity"/>
    <property type="evidence" value="ECO:0007669"/>
    <property type="project" value="UniProtKB-EC"/>
</dbReference>
<comment type="caution">
    <text evidence="20">The sequence shown here is derived from an EMBL/GenBank/DDBJ whole genome shotgun (WGS) entry which is preliminary data.</text>
</comment>
<evidence type="ECO:0000256" key="2">
    <source>
        <dbReference type="ARBA" id="ARBA00000711"/>
    </source>
</evidence>
<evidence type="ECO:0000256" key="6">
    <source>
        <dbReference type="ARBA" id="ARBA00005159"/>
    </source>
</evidence>
<dbReference type="GO" id="GO:0005525">
    <property type="term" value="F:GTP binding"/>
    <property type="evidence" value="ECO:0007669"/>
    <property type="project" value="UniProtKB-KW"/>
</dbReference>
<keyword evidence="14" id="KW-0067">ATP-binding</keyword>
<dbReference type="Gene3D" id="3.40.50.300">
    <property type="entry name" value="P-loop containing nucleotide triphosphate hydrolases"/>
    <property type="match status" value="1"/>
</dbReference>
<dbReference type="SUPFAM" id="SSF52540">
    <property type="entry name" value="P-loop containing nucleoside triphosphate hydrolases"/>
    <property type="match status" value="1"/>
</dbReference>
<evidence type="ECO:0000256" key="19">
    <source>
        <dbReference type="PIRSR" id="PIRSR006135-2"/>
    </source>
</evidence>
<evidence type="ECO:0000256" key="17">
    <source>
        <dbReference type="ARBA" id="ARBA00030571"/>
    </source>
</evidence>
<comment type="function">
    <text evidence="4">Catalyzes ATP-dependent phosphorylation of adenosylcobinamide and addition of GMP to adenosylcobinamide phosphate.</text>
</comment>
<evidence type="ECO:0000256" key="12">
    <source>
        <dbReference type="ARBA" id="ARBA00022741"/>
    </source>
</evidence>
<dbReference type="PANTHER" id="PTHR34848">
    <property type="match status" value="1"/>
</dbReference>
<keyword evidence="15 19" id="KW-0342">GTP-binding</keyword>
<protein>
    <recommendedName>
        <fullName evidence="16">Adenosylcobinamide kinase</fullName>
        <ecNumber evidence="8">2.7.1.156</ecNumber>
        <ecNumber evidence="9">2.7.7.62</ecNumber>
    </recommendedName>
    <alternativeName>
        <fullName evidence="17">Adenosylcobinamide-phosphate guanylyltransferase</fullName>
    </alternativeName>
</protein>
<evidence type="ECO:0000256" key="4">
    <source>
        <dbReference type="ARBA" id="ARBA00003889"/>
    </source>
</evidence>
<dbReference type="NCBIfam" id="NF004469">
    <property type="entry name" value="PRK05800.1"/>
    <property type="match status" value="1"/>
</dbReference>
<evidence type="ECO:0000256" key="14">
    <source>
        <dbReference type="ARBA" id="ARBA00022840"/>
    </source>
</evidence>
<evidence type="ECO:0000313" key="20">
    <source>
        <dbReference type="EMBL" id="PFG18142.1"/>
    </source>
</evidence>
<dbReference type="EMBL" id="PDJC01000001">
    <property type="protein sequence ID" value="PFG18142.1"/>
    <property type="molecule type" value="Genomic_DNA"/>
</dbReference>
<dbReference type="PANTHER" id="PTHR34848:SF1">
    <property type="entry name" value="BIFUNCTIONAL ADENOSYLCOBALAMIN BIOSYNTHESIS PROTEIN COBU"/>
    <property type="match status" value="1"/>
</dbReference>
<dbReference type="RefSeq" id="WP_098461516.1">
    <property type="nucleotide sequence ID" value="NZ_PDJC01000001.1"/>
</dbReference>
<keyword evidence="21" id="KW-1185">Reference proteome</keyword>
<dbReference type="GO" id="GO:0009236">
    <property type="term" value="P:cobalamin biosynthetic process"/>
    <property type="evidence" value="ECO:0007669"/>
    <property type="project" value="UniProtKB-UniPathway"/>
</dbReference>
<feature type="active site" description="GMP-histidine intermediate" evidence="18">
    <location>
        <position position="50"/>
    </location>
</feature>
<dbReference type="Pfam" id="PF02283">
    <property type="entry name" value="CobU"/>
    <property type="match status" value="1"/>
</dbReference>
<dbReference type="AlphaFoldDB" id="A0A2A9CWU3"/>
<comment type="pathway">
    <text evidence="5">Cofactor biosynthesis; adenosylcobalamin biosynthesis; adenosylcobalamin from cob(II)yrinate a,c-diamide: step 6/7.</text>
</comment>
<evidence type="ECO:0000313" key="21">
    <source>
        <dbReference type="Proteomes" id="UP000226079"/>
    </source>
</evidence>
<keyword evidence="11 20" id="KW-0808">Transferase</keyword>
<evidence type="ECO:0000256" key="13">
    <source>
        <dbReference type="ARBA" id="ARBA00022777"/>
    </source>
</evidence>
<comment type="similarity">
    <text evidence="7">Belongs to the CobU/CobP family.</text>
</comment>
<dbReference type="Proteomes" id="UP000226079">
    <property type="component" value="Unassembled WGS sequence"/>
</dbReference>
<feature type="binding site" evidence="19">
    <location>
        <begin position="8"/>
        <end position="15"/>
    </location>
    <ligand>
        <name>GTP</name>
        <dbReference type="ChEBI" id="CHEBI:37565"/>
    </ligand>
</feature>
<comment type="catalytic activity">
    <reaction evidence="2">
        <text>adenosylcob(III)inamide phosphate + GTP + H(+) = adenosylcob(III)inamide-GDP + diphosphate</text>
        <dbReference type="Rhea" id="RHEA:22712"/>
        <dbReference type="ChEBI" id="CHEBI:15378"/>
        <dbReference type="ChEBI" id="CHEBI:33019"/>
        <dbReference type="ChEBI" id="CHEBI:37565"/>
        <dbReference type="ChEBI" id="CHEBI:58502"/>
        <dbReference type="ChEBI" id="CHEBI:60487"/>
        <dbReference type="EC" id="2.7.7.62"/>
    </reaction>
</comment>
<evidence type="ECO:0000256" key="5">
    <source>
        <dbReference type="ARBA" id="ARBA00004692"/>
    </source>
</evidence>
<dbReference type="PIRSF" id="PIRSF006135">
    <property type="entry name" value="CobU"/>
    <property type="match status" value="1"/>
</dbReference>
<feature type="binding site" evidence="19">
    <location>
        <position position="62"/>
    </location>
    <ligand>
        <name>GTP</name>
        <dbReference type="ChEBI" id="CHEBI:37565"/>
    </ligand>
</feature>
<dbReference type="EC" id="2.7.7.62" evidence="9"/>
<reference evidence="20 21" key="1">
    <citation type="submission" date="2017-10" db="EMBL/GenBank/DDBJ databases">
        <title>Sequencing the genomes of 1000 actinobacteria strains.</title>
        <authorList>
            <person name="Klenk H.-P."/>
        </authorList>
    </citation>
    <scope>NUCLEOTIDE SEQUENCE [LARGE SCALE GENOMIC DNA]</scope>
    <source>
        <strain evidence="20 21">DSM 15597</strain>
    </source>
</reference>
<keyword evidence="12 19" id="KW-0547">Nucleotide-binding</keyword>
<keyword evidence="20" id="KW-0548">Nucleotidyltransferase</keyword>
<dbReference type="GO" id="GO:0005524">
    <property type="term" value="F:ATP binding"/>
    <property type="evidence" value="ECO:0007669"/>
    <property type="project" value="UniProtKB-KW"/>
</dbReference>
<evidence type="ECO:0000256" key="15">
    <source>
        <dbReference type="ARBA" id="ARBA00023134"/>
    </source>
</evidence>
<evidence type="ECO:0000256" key="9">
    <source>
        <dbReference type="ARBA" id="ARBA00012523"/>
    </source>
</evidence>
<comment type="catalytic activity">
    <reaction evidence="1">
        <text>adenosylcob(III)inamide + ATP = adenosylcob(III)inamide phosphate + ADP + H(+)</text>
        <dbReference type="Rhea" id="RHEA:15769"/>
        <dbReference type="ChEBI" id="CHEBI:2480"/>
        <dbReference type="ChEBI" id="CHEBI:15378"/>
        <dbReference type="ChEBI" id="CHEBI:30616"/>
        <dbReference type="ChEBI" id="CHEBI:58502"/>
        <dbReference type="ChEBI" id="CHEBI:456216"/>
        <dbReference type="EC" id="2.7.1.156"/>
    </reaction>
</comment>
<evidence type="ECO:0000256" key="18">
    <source>
        <dbReference type="PIRSR" id="PIRSR006135-1"/>
    </source>
</evidence>
<organism evidence="20 21">
    <name type="scientific">Propionicimonas paludicola</name>
    <dbReference type="NCBI Taxonomy" id="185243"/>
    <lineage>
        <taxon>Bacteria</taxon>
        <taxon>Bacillati</taxon>
        <taxon>Actinomycetota</taxon>
        <taxon>Actinomycetes</taxon>
        <taxon>Propionibacteriales</taxon>
        <taxon>Nocardioidaceae</taxon>
        <taxon>Propionicimonas</taxon>
    </lineage>
</organism>
<evidence type="ECO:0000256" key="8">
    <source>
        <dbReference type="ARBA" id="ARBA00012016"/>
    </source>
</evidence>
<sequence length="175" mass="19162">MAHVLVTGGVRSGKSRYAEQLLADVEQVTYLAAGYPTGDDPEWNARVAAHQLHRPASWRTVETLELAQGVREADRPVLIDCLGTWLTRTFDTWEAWEAPVASWEPRLNREVAELASAISAHPSDVIVVTNEVGWGLVSEYPAGRIFADHLGRLNQVIAAACDQVVLLVAGRPITL</sequence>
<name>A0A2A9CWU3_9ACTN</name>
<dbReference type="CDD" id="cd00544">
    <property type="entry name" value="CobU"/>
    <property type="match status" value="1"/>
</dbReference>
<evidence type="ECO:0000256" key="1">
    <source>
        <dbReference type="ARBA" id="ARBA00000312"/>
    </source>
</evidence>
<accession>A0A2A9CWU3</accession>
<feature type="binding site" evidence="19">
    <location>
        <position position="80"/>
    </location>
    <ligand>
        <name>GTP</name>
        <dbReference type="ChEBI" id="CHEBI:37565"/>
    </ligand>
</feature>
<evidence type="ECO:0000256" key="3">
    <source>
        <dbReference type="ARBA" id="ARBA00001522"/>
    </source>
</evidence>
<evidence type="ECO:0000256" key="16">
    <source>
        <dbReference type="ARBA" id="ARBA00029570"/>
    </source>
</evidence>
<dbReference type="InterPro" id="IPR027417">
    <property type="entry name" value="P-loop_NTPase"/>
</dbReference>
<feature type="binding site" evidence="19">
    <location>
        <begin position="32"/>
        <end position="34"/>
    </location>
    <ligand>
        <name>GTP</name>
        <dbReference type="ChEBI" id="CHEBI:37565"/>
    </ligand>
</feature>
<evidence type="ECO:0000256" key="10">
    <source>
        <dbReference type="ARBA" id="ARBA00022573"/>
    </source>
</evidence>
<comment type="pathway">
    <text evidence="6">Cofactor biosynthesis; adenosylcobalamin biosynthesis; adenosylcobalamin from cob(II)yrinate a,c-diamide: step 5/7.</text>
</comment>
<proteinExistence type="inferred from homology"/>
<evidence type="ECO:0000256" key="7">
    <source>
        <dbReference type="ARBA" id="ARBA00007490"/>
    </source>
</evidence>
<dbReference type="OrthoDB" id="9788370at2"/>
<dbReference type="EC" id="2.7.1.156" evidence="8"/>
<keyword evidence="13 20" id="KW-0418">Kinase</keyword>
<keyword evidence="10" id="KW-0169">Cobalamin biosynthesis</keyword>
<dbReference type="UniPathway" id="UPA00148">
    <property type="reaction ID" value="UER00236"/>
</dbReference>
<gene>
    <name evidence="20" type="ORF">ATK74_2723</name>
</gene>